<gene>
    <name evidence="13" type="ORF">DFH07DRAFT_785969</name>
</gene>
<dbReference type="GO" id="GO:0046872">
    <property type="term" value="F:metal ion binding"/>
    <property type="evidence" value="ECO:0007669"/>
    <property type="project" value="UniProtKB-KW"/>
</dbReference>
<keyword evidence="7" id="KW-0539">Nucleus</keyword>
<dbReference type="Proteomes" id="UP001215280">
    <property type="component" value="Unassembled WGS sequence"/>
</dbReference>
<feature type="compositionally biased region" description="Acidic residues" evidence="10">
    <location>
        <begin position="1003"/>
        <end position="1013"/>
    </location>
</feature>
<reference evidence="13" key="1">
    <citation type="submission" date="2023-03" db="EMBL/GenBank/DDBJ databases">
        <title>Massive genome expansion in bonnet fungi (Mycena s.s.) driven by repeated elements and novel gene families across ecological guilds.</title>
        <authorList>
            <consortium name="Lawrence Berkeley National Laboratory"/>
            <person name="Harder C.B."/>
            <person name="Miyauchi S."/>
            <person name="Viragh M."/>
            <person name="Kuo A."/>
            <person name="Thoen E."/>
            <person name="Andreopoulos B."/>
            <person name="Lu D."/>
            <person name="Skrede I."/>
            <person name="Drula E."/>
            <person name="Henrissat B."/>
            <person name="Morin E."/>
            <person name="Kohler A."/>
            <person name="Barry K."/>
            <person name="LaButti K."/>
            <person name="Morin E."/>
            <person name="Salamov A."/>
            <person name="Lipzen A."/>
            <person name="Mereny Z."/>
            <person name="Hegedus B."/>
            <person name="Baldrian P."/>
            <person name="Stursova M."/>
            <person name="Weitz H."/>
            <person name="Taylor A."/>
            <person name="Grigoriev I.V."/>
            <person name="Nagy L.G."/>
            <person name="Martin F."/>
            <person name="Kauserud H."/>
        </authorList>
    </citation>
    <scope>NUCLEOTIDE SEQUENCE</scope>
    <source>
        <strain evidence="13">CBHHK188m</strain>
    </source>
</reference>
<evidence type="ECO:0000259" key="11">
    <source>
        <dbReference type="Pfam" id="PF01612"/>
    </source>
</evidence>
<feature type="compositionally biased region" description="Basic residues" evidence="10">
    <location>
        <begin position="63"/>
        <end position="77"/>
    </location>
</feature>
<dbReference type="InterPro" id="IPR002562">
    <property type="entry name" value="3'-5'_exonuclease_dom"/>
</dbReference>
<sequence>MSIIDNLRNHLEFMVHTRSPLPKYQMEFWLALEETWENIDPDPIWHLEGSSEGSGSAPDPPPKRPRRGRPKGSKNKTAKGSSIAEGRAGTPPAVLPMSHAMQPPYGNTNSSQATRNEADRSAAADGPVGAFGNTLLQTAHTTDMVSSGTARRNVDAQTALNMSLSAGPALPEPANRALSTARGHFSAETPVGNQFVAPFVNTAMRTDTSLRGTPSACTPGASSSPRAAAPTASGSRGVIDRARVQPDAVPIGVSPSPLPSTLNTSDTRPLAFITDVENENDFHSFLSSGIGSENDEDEEEDSNKKASGSEGRVPFPEWFQKRVQTLLDELKEDLTSSGNQSRHYKNGQFWIRGKSAWSSLKGPALNPTDLFTPDFFLWDPLNLLGKTHTVHCPNCNHHLTRGAVVNRPRRVVDIDSTFWLIGYTYECQKTARGGCNSRFRSWDQRILQRLPRALAEFPAHLTWRSGLSTRAFGVRLPTFRMQHLRRYDELRLKYLRTKIGQLGFSDTYEAFLPFEDRSSRGFHGFTPSGQWLRDIYDEFIESHRDTMNQHMAMRSMRIGAIDHSHKIAKHVFKVDGVPIFTALLTVTNEKLEVRVCVFSQFEEALRRVANDLPIYGHELPEVFYTDNMSEKIFSSLRSGVVPVEKHSHLPVFVSPLFVRQPEQLDTQVSINNVMRSICADIPLNGHIVIGFDSEWNVDVAPHGRLSGMGPPAIAQIAYKDRVYVLRIGEMLRRKALPAELVNLLRNPQVIKAGRQVNGDLQRLASAAGYAPNHFRGALELAAFAKDRFLITKATLSLADMFAVIFQKCLPKNDTERVSSNWSDQELSETQLEYAARDAYASLLLYHEINKTPLPLPFSMTEVTPSGTSVLLLTDDNKKLAARGVVSAAASEEKFNGENLTKTRTVITVQEVLIPGAIIGQNKGKGGSQKLSLQDFGKVPFDILAHRSHVRIKPIGPAVEMLPGDSPMPDAPQDNAPNPVDLQPPLDEHGIEMISVTEGLNSVDGDDSIPDADTDPAREQDQASAAEGQIILGPAVLHAFAWLIRSRVLKDVFHVFHMIYISRTHGLRQAFCQALRDAILIPHPGDKALIEAYLKEHNVTWENMLRFHPKWVWRHCRRTIPPPEELYPLVHKVFMTYGPLKDAKTGLPLFNTAAWKIAKNILELIKNGYVSDPPGFRLTVADTRDNCGVSKLEDPT</sequence>
<feature type="compositionally biased region" description="Low complexity" evidence="10">
    <location>
        <begin position="218"/>
        <end position="237"/>
    </location>
</feature>
<feature type="region of interest" description="Disordered" evidence="10">
    <location>
        <begin position="283"/>
        <end position="314"/>
    </location>
</feature>
<comment type="caution">
    <text evidence="13">The sequence shown here is derived from an EMBL/GenBank/DDBJ whole genome shotgun (WGS) entry which is preliminary data.</text>
</comment>
<dbReference type="InterPro" id="IPR046616">
    <property type="entry name" value="DUF6729"/>
</dbReference>
<evidence type="ECO:0000256" key="6">
    <source>
        <dbReference type="ARBA" id="ARBA00022842"/>
    </source>
</evidence>
<dbReference type="PANTHER" id="PTHR13620">
    <property type="entry name" value="3-5 EXONUCLEASE"/>
    <property type="match status" value="1"/>
</dbReference>
<comment type="subcellular location">
    <subcellularLocation>
        <location evidence="1">Nucleus</location>
    </subcellularLocation>
</comment>
<keyword evidence="5" id="KW-0269">Exonuclease</keyword>
<dbReference type="PANTHER" id="PTHR13620:SF109">
    <property type="entry name" value="3'-5' EXONUCLEASE"/>
    <property type="match status" value="1"/>
</dbReference>
<evidence type="ECO:0000256" key="5">
    <source>
        <dbReference type="ARBA" id="ARBA00022839"/>
    </source>
</evidence>
<keyword evidence="6" id="KW-0460">Magnesium</keyword>
<evidence type="ECO:0000256" key="10">
    <source>
        <dbReference type="SAM" id="MobiDB-lite"/>
    </source>
</evidence>
<dbReference type="Gene3D" id="3.30.420.10">
    <property type="entry name" value="Ribonuclease H-like superfamily/Ribonuclease H"/>
    <property type="match status" value="1"/>
</dbReference>
<accession>A0AAD7MEH8</accession>
<feature type="domain" description="DUF6729" evidence="12">
    <location>
        <begin position="366"/>
        <end position="467"/>
    </location>
</feature>
<feature type="region of interest" description="Disordered" evidence="10">
    <location>
        <begin position="208"/>
        <end position="238"/>
    </location>
</feature>
<organism evidence="13 14">
    <name type="scientific">Mycena maculata</name>
    <dbReference type="NCBI Taxonomy" id="230809"/>
    <lineage>
        <taxon>Eukaryota</taxon>
        <taxon>Fungi</taxon>
        <taxon>Dikarya</taxon>
        <taxon>Basidiomycota</taxon>
        <taxon>Agaricomycotina</taxon>
        <taxon>Agaricomycetes</taxon>
        <taxon>Agaricomycetidae</taxon>
        <taxon>Agaricales</taxon>
        <taxon>Marasmiineae</taxon>
        <taxon>Mycenaceae</taxon>
        <taxon>Mycena</taxon>
    </lineage>
</organism>
<keyword evidence="4" id="KW-0378">Hydrolase</keyword>
<keyword evidence="3" id="KW-0479">Metal-binding</keyword>
<dbReference type="InterPro" id="IPR051132">
    <property type="entry name" value="3-5_Exonuclease_domain"/>
</dbReference>
<dbReference type="GO" id="GO:0008408">
    <property type="term" value="F:3'-5' exonuclease activity"/>
    <property type="evidence" value="ECO:0007669"/>
    <property type="project" value="InterPro"/>
</dbReference>
<evidence type="ECO:0000256" key="2">
    <source>
        <dbReference type="ARBA" id="ARBA00022722"/>
    </source>
</evidence>
<feature type="domain" description="3'-5' exonuclease" evidence="11">
    <location>
        <begin position="712"/>
        <end position="850"/>
    </location>
</feature>
<evidence type="ECO:0000256" key="1">
    <source>
        <dbReference type="ARBA" id="ARBA00004123"/>
    </source>
</evidence>
<evidence type="ECO:0000256" key="4">
    <source>
        <dbReference type="ARBA" id="ARBA00022801"/>
    </source>
</evidence>
<dbReference type="CDD" id="cd06141">
    <property type="entry name" value="WRN_exo"/>
    <property type="match status" value="1"/>
</dbReference>
<feature type="region of interest" description="Disordered" evidence="10">
    <location>
        <begin position="999"/>
        <end position="1023"/>
    </location>
</feature>
<evidence type="ECO:0000313" key="14">
    <source>
        <dbReference type="Proteomes" id="UP001215280"/>
    </source>
</evidence>
<feature type="region of interest" description="Disordered" evidence="10">
    <location>
        <begin position="956"/>
        <end position="975"/>
    </location>
</feature>
<name>A0AAD7MEH8_9AGAR</name>
<protein>
    <recommendedName>
        <fullName evidence="8">3'-5' exonuclease</fullName>
    </recommendedName>
    <alternativeName>
        <fullName evidence="9">Werner Syndrome-like exonuclease</fullName>
    </alternativeName>
</protein>
<dbReference type="SUPFAM" id="SSF53098">
    <property type="entry name" value="Ribonuclease H-like"/>
    <property type="match status" value="1"/>
</dbReference>
<feature type="compositionally biased region" description="Polar residues" evidence="10">
    <location>
        <begin position="105"/>
        <end position="115"/>
    </location>
</feature>
<dbReference type="EMBL" id="JARJLG010000408">
    <property type="protein sequence ID" value="KAJ7713077.1"/>
    <property type="molecule type" value="Genomic_DNA"/>
</dbReference>
<dbReference type="Pfam" id="PF20499">
    <property type="entry name" value="DUF6729"/>
    <property type="match status" value="1"/>
</dbReference>
<dbReference type="AlphaFoldDB" id="A0AAD7MEH8"/>
<dbReference type="InterPro" id="IPR012337">
    <property type="entry name" value="RNaseH-like_sf"/>
</dbReference>
<feature type="region of interest" description="Disordered" evidence="10">
    <location>
        <begin position="43"/>
        <end position="129"/>
    </location>
</feature>
<dbReference type="InterPro" id="IPR036397">
    <property type="entry name" value="RNaseH_sf"/>
</dbReference>
<keyword evidence="14" id="KW-1185">Reference proteome</keyword>
<evidence type="ECO:0000256" key="8">
    <source>
        <dbReference type="ARBA" id="ARBA00040531"/>
    </source>
</evidence>
<evidence type="ECO:0000256" key="3">
    <source>
        <dbReference type="ARBA" id="ARBA00022723"/>
    </source>
</evidence>
<evidence type="ECO:0000256" key="9">
    <source>
        <dbReference type="ARBA" id="ARBA00042761"/>
    </source>
</evidence>
<dbReference type="GO" id="GO:0003676">
    <property type="term" value="F:nucleic acid binding"/>
    <property type="evidence" value="ECO:0007669"/>
    <property type="project" value="InterPro"/>
</dbReference>
<evidence type="ECO:0000313" key="13">
    <source>
        <dbReference type="EMBL" id="KAJ7713077.1"/>
    </source>
</evidence>
<proteinExistence type="predicted"/>
<dbReference type="GO" id="GO:0005634">
    <property type="term" value="C:nucleus"/>
    <property type="evidence" value="ECO:0007669"/>
    <property type="project" value="UniProtKB-SubCell"/>
</dbReference>
<evidence type="ECO:0000259" key="12">
    <source>
        <dbReference type="Pfam" id="PF20499"/>
    </source>
</evidence>
<evidence type="ECO:0000256" key="7">
    <source>
        <dbReference type="ARBA" id="ARBA00023242"/>
    </source>
</evidence>
<dbReference type="Pfam" id="PF01612">
    <property type="entry name" value="DNA_pol_A_exo1"/>
    <property type="match status" value="1"/>
</dbReference>
<dbReference type="GO" id="GO:0006139">
    <property type="term" value="P:nucleobase-containing compound metabolic process"/>
    <property type="evidence" value="ECO:0007669"/>
    <property type="project" value="InterPro"/>
</dbReference>
<keyword evidence="2" id="KW-0540">Nuclease</keyword>